<evidence type="ECO:0000313" key="2">
    <source>
        <dbReference type="Proteomes" id="UP000777265"/>
    </source>
</evidence>
<dbReference type="Proteomes" id="UP000777265">
    <property type="component" value="Unassembled WGS sequence"/>
</dbReference>
<organism evidence="1 2">
    <name type="scientific">Syntrophorhabdus aromaticivorans</name>
    <dbReference type="NCBI Taxonomy" id="328301"/>
    <lineage>
        <taxon>Bacteria</taxon>
        <taxon>Pseudomonadati</taxon>
        <taxon>Thermodesulfobacteriota</taxon>
        <taxon>Syntrophorhabdia</taxon>
        <taxon>Syntrophorhabdales</taxon>
        <taxon>Syntrophorhabdaceae</taxon>
        <taxon>Syntrophorhabdus</taxon>
    </lineage>
</organism>
<reference evidence="1" key="1">
    <citation type="journal article" date="2020" name="Biotechnol. Biofuels">
        <title>New insights from the biogas microbiome by comprehensive genome-resolved metagenomics of nearly 1600 species originating from multiple anaerobic digesters.</title>
        <authorList>
            <person name="Campanaro S."/>
            <person name="Treu L."/>
            <person name="Rodriguez-R L.M."/>
            <person name="Kovalovszki A."/>
            <person name="Ziels R.M."/>
            <person name="Maus I."/>
            <person name="Zhu X."/>
            <person name="Kougias P.G."/>
            <person name="Basile A."/>
            <person name="Luo G."/>
            <person name="Schluter A."/>
            <person name="Konstantinidis K.T."/>
            <person name="Angelidaki I."/>
        </authorList>
    </citation>
    <scope>NUCLEOTIDE SEQUENCE</scope>
    <source>
        <strain evidence="1">AS06rmzACSIP_7</strain>
    </source>
</reference>
<comment type="caution">
    <text evidence="1">The sequence shown here is derived from an EMBL/GenBank/DDBJ whole genome shotgun (WGS) entry which is preliminary data.</text>
</comment>
<gene>
    <name evidence="1" type="ORF">GXY80_03085</name>
</gene>
<dbReference type="AlphaFoldDB" id="A0A971M2I0"/>
<protein>
    <submittedName>
        <fullName evidence="1">DUF945 domain-containing protein</fullName>
    </submittedName>
</protein>
<name>A0A971M2I0_9BACT</name>
<dbReference type="Pfam" id="PF06067">
    <property type="entry name" value="DUF932"/>
    <property type="match status" value="1"/>
</dbReference>
<evidence type="ECO:0000313" key="1">
    <source>
        <dbReference type="EMBL" id="NLW34455.1"/>
    </source>
</evidence>
<sequence length="277" mass="31432">MNIDTRLVSMTLDQVRAAAPSVFANHPWEGVSERYAFIPTSSVVESLIAEGWNITAARQQRVLLEDRKAFTRHLLRFRRDDALALAVGDVFPEIALTNSHDRGSAYRMDAGLFRLVCTNGLVVDDATFARLSIRHTGNVLDDVRKGADDIAKELPRIMGEVRDMQAIELTRDERGVFAKAAMSLKFDESLPVEPFQVLEARRYGDQKSDLWTTFNVIQENLTKGGLRYVLPAHTTEDGTRVRARRARTREVKSIREDTKLNKALWMLAEEMKRLKTT</sequence>
<dbReference type="EMBL" id="JAAYEE010000053">
    <property type="protein sequence ID" value="NLW34455.1"/>
    <property type="molecule type" value="Genomic_DNA"/>
</dbReference>
<proteinExistence type="predicted"/>
<accession>A0A971M2I0</accession>
<reference evidence="1" key="2">
    <citation type="submission" date="2020-01" db="EMBL/GenBank/DDBJ databases">
        <authorList>
            <person name="Campanaro S."/>
        </authorList>
    </citation>
    <scope>NUCLEOTIDE SEQUENCE</scope>
    <source>
        <strain evidence="1">AS06rmzACSIP_7</strain>
    </source>
</reference>
<dbReference type="InterPro" id="IPR026325">
    <property type="entry name" value="DUF932"/>
</dbReference>